<keyword evidence="2" id="KW-1185">Reference proteome</keyword>
<dbReference type="Proteomes" id="UP000799750">
    <property type="component" value="Unassembled WGS sequence"/>
</dbReference>
<evidence type="ECO:0000313" key="2">
    <source>
        <dbReference type="Proteomes" id="UP000799750"/>
    </source>
</evidence>
<name>A0A6A6Q8H1_9PEZI</name>
<dbReference type="AlphaFoldDB" id="A0A6A6Q8H1"/>
<dbReference type="EMBL" id="MU004201">
    <property type="protein sequence ID" value="KAF2488748.1"/>
    <property type="molecule type" value="Genomic_DNA"/>
</dbReference>
<evidence type="ECO:0000313" key="1">
    <source>
        <dbReference type="EMBL" id="KAF2488748.1"/>
    </source>
</evidence>
<organism evidence="1 2">
    <name type="scientific">Lophium mytilinum</name>
    <dbReference type="NCBI Taxonomy" id="390894"/>
    <lineage>
        <taxon>Eukaryota</taxon>
        <taxon>Fungi</taxon>
        <taxon>Dikarya</taxon>
        <taxon>Ascomycota</taxon>
        <taxon>Pezizomycotina</taxon>
        <taxon>Dothideomycetes</taxon>
        <taxon>Pleosporomycetidae</taxon>
        <taxon>Mytilinidiales</taxon>
        <taxon>Mytilinidiaceae</taxon>
        <taxon>Lophium</taxon>
    </lineage>
</organism>
<proteinExistence type="predicted"/>
<sequence>MKKILAGGFDDSQVFNTISGFVNYATDGHEDYMEFNKATNQHAWVAIIGKRSKGGKALYVFNSDLLNHPLETTDTKGNLRLKGRKDLLSHRQYQVHKALAKRRTYDVYIQSVGLPNDKCMNYAFGFIKEIMAGGDRIIKEKDPRVEGFLYITYA</sequence>
<accession>A0A6A6Q8H1</accession>
<gene>
    <name evidence="1" type="ORF">BU16DRAFT_568049</name>
</gene>
<protein>
    <submittedName>
        <fullName evidence="1">Uncharacterized protein</fullName>
    </submittedName>
</protein>
<reference evidence="1" key="1">
    <citation type="journal article" date="2020" name="Stud. Mycol.">
        <title>101 Dothideomycetes genomes: a test case for predicting lifestyles and emergence of pathogens.</title>
        <authorList>
            <person name="Haridas S."/>
            <person name="Albert R."/>
            <person name="Binder M."/>
            <person name="Bloem J."/>
            <person name="Labutti K."/>
            <person name="Salamov A."/>
            <person name="Andreopoulos B."/>
            <person name="Baker S."/>
            <person name="Barry K."/>
            <person name="Bills G."/>
            <person name="Bluhm B."/>
            <person name="Cannon C."/>
            <person name="Castanera R."/>
            <person name="Culley D."/>
            <person name="Daum C."/>
            <person name="Ezra D."/>
            <person name="Gonzalez J."/>
            <person name="Henrissat B."/>
            <person name="Kuo A."/>
            <person name="Liang C."/>
            <person name="Lipzen A."/>
            <person name="Lutzoni F."/>
            <person name="Magnuson J."/>
            <person name="Mondo S."/>
            <person name="Nolan M."/>
            <person name="Ohm R."/>
            <person name="Pangilinan J."/>
            <person name="Park H.-J."/>
            <person name="Ramirez L."/>
            <person name="Alfaro M."/>
            <person name="Sun H."/>
            <person name="Tritt A."/>
            <person name="Yoshinaga Y."/>
            <person name="Zwiers L.-H."/>
            <person name="Turgeon B."/>
            <person name="Goodwin S."/>
            <person name="Spatafora J."/>
            <person name="Crous P."/>
            <person name="Grigoriev I."/>
        </authorList>
    </citation>
    <scope>NUCLEOTIDE SEQUENCE</scope>
    <source>
        <strain evidence="1">CBS 269.34</strain>
    </source>
</reference>